<sequence>MKKITPDPPEIPSVAPCDAFDPKKLHEAAERALDHHFKPSLDSLRSSDTPTTNLFTVATHIDTESLLANASETLASINAIAGDLAFDLEGSRRSVALGIYQMIELCKLLVDQALEQMDRRGCSGKG</sequence>
<evidence type="ECO:0000313" key="1">
    <source>
        <dbReference type="EMBL" id="VVO01931.1"/>
    </source>
</evidence>
<organism evidence="1 2">
    <name type="scientific">Pseudomonas fluorescens</name>
    <dbReference type="NCBI Taxonomy" id="294"/>
    <lineage>
        <taxon>Bacteria</taxon>
        <taxon>Pseudomonadati</taxon>
        <taxon>Pseudomonadota</taxon>
        <taxon>Gammaproteobacteria</taxon>
        <taxon>Pseudomonadales</taxon>
        <taxon>Pseudomonadaceae</taxon>
        <taxon>Pseudomonas</taxon>
    </lineage>
</organism>
<evidence type="ECO:0008006" key="3">
    <source>
        <dbReference type="Google" id="ProtNLM"/>
    </source>
</evidence>
<dbReference type="AlphaFoldDB" id="A0A5E7CCI2"/>
<name>A0A5E7CCI2_PSEFL</name>
<dbReference type="OrthoDB" id="7009380at2"/>
<reference evidence="1 2" key="1">
    <citation type="submission" date="2019-09" db="EMBL/GenBank/DDBJ databases">
        <authorList>
            <person name="Chandra G."/>
            <person name="Truman W A."/>
        </authorList>
    </citation>
    <scope>NUCLEOTIDE SEQUENCE [LARGE SCALE GENOMIC DNA]</scope>
    <source>
        <strain evidence="1">PS723</strain>
    </source>
</reference>
<evidence type="ECO:0000313" key="2">
    <source>
        <dbReference type="Proteomes" id="UP000379480"/>
    </source>
</evidence>
<proteinExistence type="predicted"/>
<gene>
    <name evidence="1" type="ORF">PS723_02708</name>
</gene>
<dbReference type="Pfam" id="PF19619">
    <property type="entry name" value="DUF6124"/>
    <property type="match status" value="1"/>
</dbReference>
<protein>
    <recommendedName>
        <fullName evidence="3">DUF3077 domain-containing protein</fullName>
    </recommendedName>
</protein>
<dbReference type="Proteomes" id="UP000379480">
    <property type="component" value="Unassembled WGS sequence"/>
</dbReference>
<dbReference type="EMBL" id="CABVHY010000012">
    <property type="protein sequence ID" value="VVO01931.1"/>
    <property type="molecule type" value="Genomic_DNA"/>
</dbReference>
<accession>A0A5E7CCI2</accession>
<dbReference type="RefSeq" id="WP_150804159.1">
    <property type="nucleotide sequence ID" value="NZ_CABVHY010000012.1"/>
</dbReference>